<protein>
    <submittedName>
        <fullName evidence="2">Uncharacterized protein</fullName>
    </submittedName>
</protein>
<evidence type="ECO:0000313" key="2">
    <source>
        <dbReference type="EMBL" id="QNL31624.1"/>
    </source>
</evidence>
<sequence length="56" mass="6416">MTDKFNPEDKNLQPIGQLLGRAEVTADDIQKAIDDWKKKPPDDGFKNLLEPEISYE</sequence>
<accession>A0A7G9A4F1</accession>
<feature type="compositionally biased region" description="Basic and acidic residues" evidence="1">
    <location>
        <begin position="33"/>
        <end position="45"/>
    </location>
</feature>
<organism evidence="2">
    <name type="scientific">Bacteriophage sp</name>
    <dbReference type="NCBI Taxonomy" id="38018"/>
    <lineage>
        <taxon>Viruses</taxon>
    </lineage>
</organism>
<reference evidence="2" key="1">
    <citation type="submission" date="2020-07" db="EMBL/GenBank/DDBJ databases">
        <title>Dissolved microcystin release linked to lysis of a Microcystis spp. bloom in Lake Erie (USA) attributed to a novel cyanophage.</title>
        <authorList>
            <person name="McKindles K.M."/>
            <person name="Manes M.A."/>
            <person name="DeMarco J.R."/>
            <person name="McClure A."/>
            <person name="McKay R.M."/>
            <person name="Davis T.W."/>
            <person name="Bullerjahn G.S."/>
        </authorList>
    </citation>
    <scope>NUCLEOTIDE SEQUENCE</scope>
</reference>
<name>A0A7G9A4F1_9VIRU</name>
<feature type="region of interest" description="Disordered" evidence="1">
    <location>
        <begin position="33"/>
        <end position="56"/>
    </location>
</feature>
<dbReference type="EMBL" id="MT840186">
    <property type="protein sequence ID" value="QNL31624.1"/>
    <property type="molecule type" value="Genomic_DNA"/>
</dbReference>
<evidence type="ECO:0000256" key="1">
    <source>
        <dbReference type="SAM" id="MobiDB-lite"/>
    </source>
</evidence>
<proteinExistence type="predicted"/>